<dbReference type="PANTHER" id="PTHR40430:SF1">
    <property type="entry name" value="T. BRUCEI SPP.-SPECIFIC PROTEIN"/>
    <property type="match status" value="1"/>
</dbReference>
<evidence type="ECO:0000313" key="2">
    <source>
        <dbReference type="Proteomes" id="UP000674318"/>
    </source>
</evidence>
<reference evidence="1 2" key="1">
    <citation type="submission" date="2021-02" db="EMBL/GenBank/DDBJ databases">
        <title>Porcisia hertigi Genome sequencing and assembly.</title>
        <authorList>
            <person name="Almutairi H."/>
            <person name="Gatherer D."/>
        </authorList>
    </citation>
    <scope>NUCLEOTIDE SEQUENCE [LARGE SCALE GENOMIC DNA]</scope>
    <source>
        <strain evidence="1 2">C119</strain>
    </source>
</reference>
<evidence type="ECO:0000313" key="1">
    <source>
        <dbReference type="EMBL" id="KAG5494998.1"/>
    </source>
</evidence>
<dbReference type="Proteomes" id="UP000674318">
    <property type="component" value="Unassembled WGS sequence"/>
</dbReference>
<dbReference type="AlphaFoldDB" id="A0A836II22"/>
<proteinExistence type="predicted"/>
<comment type="caution">
    <text evidence="1">The sequence shown here is derived from an EMBL/GenBank/DDBJ whole genome shotgun (WGS) entry which is preliminary data.</text>
</comment>
<dbReference type="KEGG" id="phet:94288170"/>
<dbReference type="RefSeq" id="XP_067754250.1">
    <property type="nucleotide sequence ID" value="XM_067898093.1"/>
</dbReference>
<gene>
    <name evidence="1" type="ORF">JKF63_02050</name>
</gene>
<dbReference type="EMBL" id="JAFJZO010000033">
    <property type="protein sequence ID" value="KAG5494998.1"/>
    <property type="molecule type" value="Genomic_DNA"/>
</dbReference>
<name>A0A836II22_9TRYP</name>
<keyword evidence="2" id="KW-1185">Reference proteome</keyword>
<dbReference type="PANTHER" id="PTHR40430">
    <property type="entry name" value="T. BRUCEI SPP.-SPECIFIC PROTEIN"/>
    <property type="match status" value="1"/>
</dbReference>
<dbReference type="GeneID" id="94288170"/>
<dbReference type="OrthoDB" id="272502at2759"/>
<accession>A0A836II22</accession>
<protein>
    <submittedName>
        <fullName evidence="1">Uncharacterized protein</fullName>
    </submittedName>
</protein>
<organism evidence="1 2">
    <name type="scientific">Porcisia hertigi</name>
    <dbReference type="NCBI Taxonomy" id="2761500"/>
    <lineage>
        <taxon>Eukaryota</taxon>
        <taxon>Discoba</taxon>
        <taxon>Euglenozoa</taxon>
        <taxon>Kinetoplastea</taxon>
        <taxon>Metakinetoplastina</taxon>
        <taxon>Trypanosomatida</taxon>
        <taxon>Trypanosomatidae</taxon>
        <taxon>Leishmaniinae</taxon>
        <taxon>Porcisia</taxon>
    </lineage>
</organism>
<sequence>MSDLHIVAGYGQMEDYYDSDYVPHDLLIRCHALQLELQRRREQQLSMLSKANGLAVTYEDPAATLVSPQVTVSGKNPNSCADQHQALACGVRSPHGVVQRSSGVLSKCTSGGDRGGVCGSANSRIPQPSVELEKIYAARQRSYSSALSAGVPSDDPVLVAPSGGCTASLLSLASSGTAAAAALATSQPVVLSSSPRRCHRRLERQWRRLPHNAYISMLAQSDPYGAATEAHRQEKFLSESKRLGKPFVPSGGSGLDTPTRFMLGDCVKALYRSIAPDWLEANLVVVSTAEDLVALYFSLAKLSKEQVTELLQYMNACLKYNVAIREFHLSKVDEGWDVLTNDAHVLYTLRPPWVKKRVFLPDTVSPPHAHV</sequence>